<dbReference type="InterPro" id="IPR003723">
    <property type="entry name" value="Precorrin-6x_reduct"/>
</dbReference>
<evidence type="ECO:0000313" key="4">
    <source>
        <dbReference type="EMBL" id="CRK74094.1"/>
    </source>
</evidence>
<evidence type="ECO:0000256" key="2">
    <source>
        <dbReference type="ARBA" id="ARBA00022573"/>
    </source>
</evidence>
<dbReference type="PROSITE" id="PS51014">
    <property type="entry name" value="COBK_CBIJ"/>
    <property type="match status" value="1"/>
</dbReference>
<dbReference type="AlphaFoldDB" id="A0A0U1NHA1"/>
<sequence>MKVLLLAGSGEGRVLADALYKMGVNAVASLAGATRQAKPLALPTRIGGFGGEDGFCEYLEREKITHVLDATHPFASRISHRTALVSARKSLKYMQYLRPAWTAQAGDQWHHIRDETDVLGLLNKTPSTVFLATGRQTLERFANLEGHRIICRQIDPPTSPFPFEGGEYCIGRPPFSVGREVELFEALGVDLLVVKNAGGTASRSKLDAAALLGLPVAMIERPPQPDAPKVDTIEAALDWVRAC</sequence>
<reference evidence="4 5" key="1">
    <citation type="submission" date="2015-04" db="EMBL/GenBank/DDBJ databases">
        <authorList>
            <person name="Syromyatnikov M.Y."/>
            <person name="Popov V.N."/>
        </authorList>
    </citation>
    <scope>NUCLEOTIDE SEQUENCE [LARGE SCALE GENOMIC DNA]</scope>
    <source>
        <strain evidence="4 5">CECT 5292</strain>
    </source>
</reference>
<keyword evidence="3 4" id="KW-0560">Oxidoreductase</keyword>
<evidence type="ECO:0000313" key="5">
    <source>
        <dbReference type="Proteomes" id="UP000048949"/>
    </source>
</evidence>
<dbReference type="EC" id="1.3.1.54" evidence="4"/>
<dbReference type="OrthoDB" id="5183775at2"/>
<dbReference type="PANTHER" id="PTHR36925">
    <property type="entry name" value="COBALT-PRECORRIN-6A REDUCTASE"/>
    <property type="match status" value="1"/>
</dbReference>
<dbReference type="NCBIfam" id="NF005968">
    <property type="entry name" value="PRK08057.1-2"/>
    <property type="match status" value="1"/>
</dbReference>
<dbReference type="PANTHER" id="PTHR36925:SF1">
    <property type="entry name" value="COBALT-PRECORRIN-6A REDUCTASE"/>
    <property type="match status" value="1"/>
</dbReference>
<comment type="pathway">
    <text evidence="1">Cofactor biosynthesis; adenosylcobalamin biosynthesis.</text>
</comment>
<protein>
    <submittedName>
        <fullName evidence="4">Precorrin-6A reductase</fullName>
        <ecNumber evidence="4">1.3.1.54</ecNumber>
    </submittedName>
</protein>
<dbReference type="STRING" id="282199.GCA_001049735_00119"/>
<evidence type="ECO:0000256" key="1">
    <source>
        <dbReference type="ARBA" id="ARBA00004953"/>
    </source>
</evidence>
<dbReference type="Pfam" id="PF02571">
    <property type="entry name" value="CbiJ"/>
    <property type="match status" value="1"/>
</dbReference>
<dbReference type="GO" id="GO:0016994">
    <property type="term" value="F:precorrin-6A reductase activity"/>
    <property type="evidence" value="ECO:0007669"/>
    <property type="project" value="UniProtKB-EC"/>
</dbReference>
<name>A0A0U1NHA1_9RHOB</name>
<organism evidence="4 5">
    <name type="scientific">Nereida ignava</name>
    <dbReference type="NCBI Taxonomy" id="282199"/>
    <lineage>
        <taxon>Bacteria</taxon>
        <taxon>Pseudomonadati</taxon>
        <taxon>Pseudomonadota</taxon>
        <taxon>Alphaproteobacteria</taxon>
        <taxon>Rhodobacterales</taxon>
        <taxon>Roseobacteraceae</taxon>
        <taxon>Nereida</taxon>
    </lineage>
</organism>
<keyword evidence="2" id="KW-0169">Cobalamin biosynthesis</keyword>
<proteinExistence type="predicted"/>
<dbReference type="RefSeq" id="WP_048597400.1">
    <property type="nucleotide sequence ID" value="NZ_CBFHGK010000003.1"/>
</dbReference>
<evidence type="ECO:0000256" key="3">
    <source>
        <dbReference type="ARBA" id="ARBA00023002"/>
    </source>
</evidence>
<dbReference type="GO" id="GO:0009236">
    <property type="term" value="P:cobalamin biosynthetic process"/>
    <property type="evidence" value="ECO:0007669"/>
    <property type="project" value="UniProtKB-UniPathway"/>
</dbReference>
<dbReference type="Proteomes" id="UP000048949">
    <property type="component" value="Unassembled WGS sequence"/>
</dbReference>
<keyword evidence="5" id="KW-1185">Reference proteome</keyword>
<accession>A0A0U1NHA1</accession>
<dbReference type="EMBL" id="CVQV01000002">
    <property type="protein sequence ID" value="CRK74094.1"/>
    <property type="molecule type" value="Genomic_DNA"/>
</dbReference>
<gene>
    <name evidence="4" type="primary">cobK</name>
    <name evidence="4" type="ORF">NIG5292_00119</name>
</gene>
<dbReference type="UniPathway" id="UPA00148"/>